<dbReference type="Proteomes" id="UP000704712">
    <property type="component" value="Unassembled WGS sequence"/>
</dbReference>
<accession>A0A8S9TXU9</accession>
<dbReference type="EMBL" id="JAACNO010002359">
    <property type="protein sequence ID" value="KAF4133615.1"/>
    <property type="molecule type" value="Genomic_DNA"/>
</dbReference>
<evidence type="ECO:0000313" key="1">
    <source>
        <dbReference type="EMBL" id="KAF4133615.1"/>
    </source>
</evidence>
<comment type="caution">
    <text evidence="1">The sequence shown here is derived from an EMBL/GenBank/DDBJ whole genome shotgun (WGS) entry which is preliminary data.</text>
</comment>
<dbReference type="AlphaFoldDB" id="A0A8S9TXU9"/>
<sequence>MLQRPMWNTRRNAADRIGKSCSITPSHQQQLKRPTCLHAPYKNVSMGHLEEPPASTSTVISSPVAELIRMRGPFNIRASDIKTVQCIIESIQMSDHNIPPDLQQVIVAEVLKTKNRYRERHRIYQARYRQRQSQAETKFKNAIIKLKLEIKDIQKKSKAPVRLATSPMSWELVSAYFWNLNNNVASPGTLYRNAFEFLHANVAPDVVDGSLFGVQAQLDNWRFLGYCFDDVRVELKGLKTLTSDILIAGTVTTVTFTAKTLRLMVPHLNSDGVGGRKGGVWSPLAAKTLFKKIVMSGSVTFTWDCTTDKAASIYTQADLITPILNLLGSLDQVSCFFGKAGVTPDCRFVIRY</sequence>
<protein>
    <recommendedName>
        <fullName evidence="3">Bzip transcription factor</fullName>
    </recommendedName>
</protein>
<evidence type="ECO:0000313" key="2">
    <source>
        <dbReference type="Proteomes" id="UP000704712"/>
    </source>
</evidence>
<name>A0A8S9TXU9_PHYIN</name>
<organism evidence="1 2">
    <name type="scientific">Phytophthora infestans</name>
    <name type="common">Potato late blight agent</name>
    <name type="synonym">Botrytis infestans</name>
    <dbReference type="NCBI Taxonomy" id="4787"/>
    <lineage>
        <taxon>Eukaryota</taxon>
        <taxon>Sar</taxon>
        <taxon>Stramenopiles</taxon>
        <taxon>Oomycota</taxon>
        <taxon>Peronosporomycetes</taxon>
        <taxon>Peronosporales</taxon>
        <taxon>Peronosporaceae</taxon>
        <taxon>Phytophthora</taxon>
    </lineage>
</organism>
<evidence type="ECO:0008006" key="3">
    <source>
        <dbReference type="Google" id="ProtNLM"/>
    </source>
</evidence>
<gene>
    <name evidence="1" type="ORF">GN958_ATG16952</name>
</gene>
<proteinExistence type="predicted"/>
<reference evidence="1" key="1">
    <citation type="submission" date="2020-03" db="EMBL/GenBank/DDBJ databases">
        <title>Hybrid Assembly of Korean Phytophthora infestans isolates.</title>
        <authorList>
            <person name="Prokchorchik M."/>
            <person name="Lee Y."/>
            <person name="Seo J."/>
            <person name="Cho J.-H."/>
            <person name="Park Y.-E."/>
            <person name="Jang D.-C."/>
            <person name="Im J.-S."/>
            <person name="Choi J.-G."/>
            <person name="Park H.-J."/>
            <person name="Lee G.-B."/>
            <person name="Lee Y.-G."/>
            <person name="Hong S.-Y."/>
            <person name="Cho K."/>
            <person name="Sohn K.H."/>
        </authorList>
    </citation>
    <scope>NUCLEOTIDE SEQUENCE</scope>
    <source>
        <strain evidence="1">KR_2_A2</strain>
    </source>
</reference>